<organism evidence="1 2">
    <name type="scientific">Brassica campestris</name>
    <name type="common">Field mustard</name>
    <dbReference type="NCBI Taxonomy" id="3711"/>
    <lineage>
        <taxon>Eukaryota</taxon>
        <taxon>Viridiplantae</taxon>
        <taxon>Streptophyta</taxon>
        <taxon>Embryophyta</taxon>
        <taxon>Tracheophyta</taxon>
        <taxon>Spermatophyta</taxon>
        <taxon>Magnoliopsida</taxon>
        <taxon>eudicotyledons</taxon>
        <taxon>Gunneridae</taxon>
        <taxon>Pentapetalae</taxon>
        <taxon>rosids</taxon>
        <taxon>malvids</taxon>
        <taxon>Brassicales</taxon>
        <taxon>Brassicaceae</taxon>
        <taxon>Brassiceae</taxon>
        <taxon>Brassica</taxon>
    </lineage>
</organism>
<dbReference type="Proteomes" id="UP000264353">
    <property type="component" value="Chromosome A2"/>
</dbReference>
<protein>
    <submittedName>
        <fullName evidence="1">Uncharacterized protein</fullName>
    </submittedName>
</protein>
<accession>A0A398AJY3</accession>
<gene>
    <name evidence="1" type="ORF">BRARA_B02595</name>
</gene>
<evidence type="ECO:0000313" key="1">
    <source>
        <dbReference type="EMBL" id="RID75556.1"/>
    </source>
</evidence>
<name>A0A398AJY3_BRACM</name>
<reference evidence="1 2" key="1">
    <citation type="submission" date="2018-06" db="EMBL/GenBank/DDBJ databases">
        <title>WGS assembly of Brassica rapa FPsc.</title>
        <authorList>
            <person name="Bowman J."/>
            <person name="Kohchi T."/>
            <person name="Yamato K."/>
            <person name="Jenkins J."/>
            <person name="Shu S."/>
            <person name="Ishizaki K."/>
            <person name="Yamaoka S."/>
            <person name="Nishihama R."/>
            <person name="Nakamura Y."/>
            <person name="Berger F."/>
            <person name="Adam C."/>
            <person name="Aki S."/>
            <person name="Althoff F."/>
            <person name="Araki T."/>
            <person name="Arteaga-Vazquez M."/>
            <person name="Balasubrmanian S."/>
            <person name="Bauer D."/>
            <person name="Boehm C."/>
            <person name="Briginshaw L."/>
            <person name="Caballero-Perez J."/>
            <person name="Catarino B."/>
            <person name="Chen F."/>
            <person name="Chiyoda S."/>
            <person name="Chovatia M."/>
            <person name="Davies K."/>
            <person name="Delmans M."/>
            <person name="Demura T."/>
            <person name="Dierschke T."/>
            <person name="Dolan L."/>
            <person name="Dorantes-Acosta A."/>
            <person name="Eklund D."/>
            <person name="Florent S."/>
            <person name="Flores-Sandoval E."/>
            <person name="Fujiyama A."/>
            <person name="Fukuzawa H."/>
            <person name="Galik B."/>
            <person name="Grimanelli D."/>
            <person name="Grimwood J."/>
            <person name="Grossniklaus U."/>
            <person name="Hamada T."/>
            <person name="Haseloff J."/>
            <person name="Hetherington A."/>
            <person name="Higo A."/>
            <person name="Hirakawa Y."/>
            <person name="Hundley H."/>
            <person name="Ikeda Y."/>
            <person name="Inoue K."/>
            <person name="Inoue S."/>
            <person name="Ishida S."/>
            <person name="Jia Q."/>
            <person name="Kakita M."/>
            <person name="Kanazawa T."/>
            <person name="Kawai Y."/>
            <person name="Kawashima T."/>
            <person name="Kennedy M."/>
            <person name="Kinose K."/>
            <person name="Kinoshita T."/>
            <person name="Kohara Y."/>
            <person name="Koide E."/>
            <person name="Komatsu K."/>
            <person name="Kopischke S."/>
            <person name="Kubo M."/>
            <person name="Kyozuka J."/>
            <person name="Lagercrantz U."/>
            <person name="Lin S."/>
            <person name="Lindquist E."/>
            <person name="Lipzen A."/>
            <person name="Lu C."/>
            <person name="Luna E."/>
            <person name="Martienssen R."/>
            <person name="Minamino N."/>
            <person name="Mizutani M."/>
            <person name="Mizutani M."/>
            <person name="Mochizuki N."/>
            <person name="Monte I."/>
            <person name="Mosher R."/>
            <person name="Nagasaki H."/>
            <person name="Nakagami H."/>
            <person name="Naramoto S."/>
            <person name="Nishitani K."/>
            <person name="Ohtani M."/>
            <person name="Okamoto T."/>
            <person name="Okumura M."/>
            <person name="Phillips J."/>
            <person name="Pollak B."/>
            <person name="Reinders A."/>
            <person name="Roevekamp M."/>
            <person name="Sano R."/>
            <person name="Sawa S."/>
            <person name="Schmid M."/>
            <person name="Shirakawa M."/>
            <person name="Solano R."/>
            <person name="Spunde A."/>
            <person name="Suetsugu N."/>
            <person name="Sugano S."/>
            <person name="Sugiyama A."/>
            <person name="Sun R."/>
            <person name="Suzuki Y."/>
            <person name="Takenaka M."/>
            <person name="Takezawa D."/>
            <person name="Tomogane H."/>
            <person name="Tsuzuki M."/>
            <person name="Ueda T."/>
            <person name="Umeda M."/>
            <person name="Ward J."/>
            <person name="Watanabe Y."/>
            <person name="Yazaki K."/>
            <person name="Yokoyama R."/>
            <person name="Yoshitake Y."/>
            <person name="Yotsui I."/>
            <person name="Zachgo S."/>
            <person name="Schmutz J."/>
        </authorList>
    </citation>
    <scope>NUCLEOTIDE SEQUENCE [LARGE SCALE GENOMIC DNA]</scope>
    <source>
        <strain evidence="2">cv. B-3</strain>
    </source>
</reference>
<dbReference type="EMBL" id="CM010629">
    <property type="protein sequence ID" value="RID75556.1"/>
    <property type="molecule type" value="Genomic_DNA"/>
</dbReference>
<proteinExistence type="predicted"/>
<evidence type="ECO:0000313" key="2">
    <source>
        <dbReference type="Proteomes" id="UP000264353"/>
    </source>
</evidence>
<dbReference type="AlphaFoldDB" id="A0A398AJY3"/>
<sequence length="68" mass="8206">MEWEYNDQGFKKVFETKDLRNQKQILILLLPMAYIDKTCRLPTAYKSLDKDIRHVTLVDPRLKSLYYP</sequence>